<feature type="domain" description="Alanine racemase N-terminal" evidence="4">
    <location>
        <begin position="14"/>
        <end position="228"/>
    </location>
</feature>
<evidence type="ECO:0000313" key="5">
    <source>
        <dbReference type="EMBL" id="SVD59684.1"/>
    </source>
</evidence>
<dbReference type="GO" id="GO:0005829">
    <property type="term" value="C:cytosol"/>
    <property type="evidence" value="ECO:0007669"/>
    <property type="project" value="TreeGrafter"/>
</dbReference>
<dbReference type="AlphaFoldDB" id="A0A382WM64"/>
<dbReference type="GO" id="GO:0030632">
    <property type="term" value="P:D-alanine biosynthetic process"/>
    <property type="evidence" value="ECO:0007669"/>
    <property type="project" value="TreeGrafter"/>
</dbReference>
<sequence>MAFQNCLRGSILTIDLDAIRDNYRILRETANPIKVAAVVKANAYGLGADKIAPLLQNSGCNIFFVATLDEAVQLRSILPHAEIHVFNGILPGWPKVMIEHRLRPVLNSLEQVNLWHKHAQNMQTTLVADLHIDTGMSRLGLPPNEVEKFLQTPLYSNTIKLDLVLSHLSNADKSDHQMNLEQLNKFQAITKLFKSKRFSLAASSGIFLGTNYHFGLVRPGIALYGGNPLPGKPNPMV</sequence>
<dbReference type="SUPFAM" id="SSF51419">
    <property type="entry name" value="PLP-binding barrel"/>
    <property type="match status" value="1"/>
</dbReference>
<dbReference type="PRINTS" id="PR00992">
    <property type="entry name" value="ALARACEMASE"/>
</dbReference>
<evidence type="ECO:0000259" key="4">
    <source>
        <dbReference type="Pfam" id="PF01168"/>
    </source>
</evidence>
<reference evidence="5" key="1">
    <citation type="submission" date="2018-05" db="EMBL/GenBank/DDBJ databases">
        <authorList>
            <person name="Lanie J.A."/>
            <person name="Ng W.-L."/>
            <person name="Kazmierczak K.M."/>
            <person name="Andrzejewski T.M."/>
            <person name="Davidsen T.M."/>
            <person name="Wayne K.J."/>
            <person name="Tettelin H."/>
            <person name="Glass J.I."/>
            <person name="Rusch D."/>
            <person name="Podicherti R."/>
            <person name="Tsui H.-C.T."/>
            <person name="Winkler M.E."/>
        </authorList>
    </citation>
    <scope>NUCLEOTIDE SEQUENCE</scope>
</reference>
<dbReference type="EMBL" id="UINC01160828">
    <property type="protein sequence ID" value="SVD59684.1"/>
    <property type="molecule type" value="Genomic_DNA"/>
</dbReference>
<dbReference type="InterPro" id="IPR020622">
    <property type="entry name" value="Ala_racemase_pyridoxalP-BS"/>
</dbReference>
<comment type="cofactor">
    <cofactor evidence="1">
        <name>pyridoxal 5'-phosphate</name>
        <dbReference type="ChEBI" id="CHEBI:597326"/>
    </cofactor>
</comment>
<dbReference type="Pfam" id="PF01168">
    <property type="entry name" value="Ala_racemase_N"/>
    <property type="match status" value="1"/>
</dbReference>
<organism evidence="5">
    <name type="scientific">marine metagenome</name>
    <dbReference type="NCBI Taxonomy" id="408172"/>
    <lineage>
        <taxon>unclassified sequences</taxon>
        <taxon>metagenomes</taxon>
        <taxon>ecological metagenomes</taxon>
    </lineage>
</organism>
<dbReference type="GO" id="GO:0008784">
    <property type="term" value="F:alanine racemase activity"/>
    <property type="evidence" value="ECO:0007669"/>
    <property type="project" value="InterPro"/>
</dbReference>
<gene>
    <name evidence="5" type="ORF">METZ01_LOCUS412538</name>
</gene>
<dbReference type="InterPro" id="IPR029066">
    <property type="entry name" value="PLP-binding_barrel"/>
</dbReference>
<evidence type="ECO:0000256" key="3">
    <source>
        <dbReference type="ARBA" id="ARBA00023235"/>
    </source>
</evidence>
<protein>
    <recommendedName>
        <fullName evidence="4">Alanine racemase N-terminal domain-containing protein</fullName>
    </recommendedName>
</protein>
<proteinExistence type="predicted"/>
<dbReference type="PROSITE" id="PS00395">
    <property type="entry name" value="ALANINE_RACEMASE"/>
    <property type="match status" value="1"/>
</dbReference>
<feature type="non-terminal residue" evidence="5">
    <location>
        <position position="237"/>
    </location>
</feature>
<dbReference type="InterPro" id="IPR001608">
    <property type="entry name" value="Ala_racemase_N"/>
</dbReference>
<evidence type="ECO:0000256" key="1">
    <source>
        <dbReference type="ARBA" id="ARBA00001933"/>
    </source>
</evidence>
<dbReference type="InterPro" id="IPR000821">
    <property type="entry name" value="Ala_racemase"/>
</dbReference>
<accession>A0A382WM64</accession>
<keyword evidence="3" id="KW-0413">Isomerase</keyword>
<dbReference type="FunFam" id="3.20.20.10:FF:000002">
    <property type="entry name" value="Alanine racemase"/>
    <property type="match status" value="1"/>
</dbReference>
<name>A0A382WM64_9ZZZZ</name>
<dbReference type="Gene3D" id="3.20.20.10">
    <property type="entry name" value="Alanine racemase"/>
    <property type="match status" value="1"/>
</dbReference>
<evidence type="ECO:0000256" key="2">
    <source>
        <dbReference type="ARBA" id="ARBA00022898"/>
    </source>
</evidence>
<keyword evidence="2" id="KW-0663">Pyridoxal phosphate</keyword>
<dbReference type="PANTHER" id="PTHR30511:SF0">
    <property type="entry name" value="ALANINE RACEMASE, CATABOLIC-RELATED"/>
    <property type="match status" value="1"/>
</dbReference>
<dbReference type="PANTHER" id="PTHR30511">
    <property type="entry name" value="ALANINE RACEMASE"/>
    <property type="match status" value="1"/>
</dbReference>
<dbReference type="GO" id="GO:0030170">
    <property type="term" value="F:pyridoxal phosphate binding"/>
    <property type="evidence" value="ECO:0007669"/>
    <property type="project" value="TreeGrafter"/>
</dbReference>